<feature type="domain" description="Elongation factor P C-terminal" evidence="2">
    <location>
        <begin position="321"/>
        <end position="376"/>
    </location>
</feature>
<comment type="similarity">
    <text evidence="1">Belongs to the elongation factor P family.</text>
</comment>
<dbReference type="SUPFAM" id="SSF50104">
    <property type="entry name" value="Translation proteins SH3-like domain"/>
    <property type="match status" value="1"/>
</dbReference>
<dbReference type="GO" id="GO:0005829">
    <property type="term" value="C:cytosol"/>
    <property type="evidence" value="ECO:0007669"/>
    <property type="project" value="UniProtKB-ARBA"/>
</dbReference>
<protein>
    <recommendedName>
        <fullName evidence="6">Translation elongation factor P/YeiP central domain-containing protein</fullName>
    </recommendedName>
</protein>
<feature type="domain" description="Translation elongation factor P/YeiP central" evidence="3">
    <location>
        <begin position="259"/>
        <end position="313"/>
    </location>
</feature>
<dbReference type="InterPro" id="IPR014722">
    <property type="entry name" value="Rib_uL2_dom2"/>
</dbReference>
<gene>
    <name evidence="4" type="ORF">C5167_001755</name>
</gene>
<keyword evidence="5" id="KW-1185">Reference proteome</keyword>
<dbReference type="NCBIfam" id="NF001810">
    <property type="entry name" value="PRK00529.1"/>
    <property type="match status" value="1"/>
</dbReference>
<dbReference type="InterPro" id="IPR015365">
    <property type="entry name" value="Elong-fact-P_C"/>
</dbReference>
<dbReference type="GO" id="GO:0003746">
    <property type="term" value="F:translation elongation factor activity"/>
    <property type="evidence" value="ECO:0007669"/>
    <property type="project" value="InterPro"/>
</dbReference>
<dbReference type="Gramene" id="RZC77588">
    <property type="protein sequence ID" value="RZC77588"/>
    <property type="gene ID" value="C5167_001755"/>
</dbReference>
<dbReference type="InterPro" id="IPR008991">
    <property type="entry name" value="Translation_prot_SH3-like_sf"/>
</dbReference>
<evidence type="ECO:0000313" key="5">
    <source>
        <dbReference type="Proteomes" id="UP000316621"/>
    </source>
</evidence>
<dbReference type="InterPro" id="IPR013185">
    <property type="entry name" value="Transl_elong_KOW-like"/>
</dbReference>
<dbReference type="PANTHER" id="PTHR30053">
    <property type="entry name" value="ELONGATION FACTOR P"/>
    <property type="match status" value="1"/>
</dbReference>
<dbReference type="InterPro" id="IPR001059">
    <property type="entry name" value="Transl_elong_P/YeiP_cen"/>
</dbReference>
<dbReference type="InterPro" id="IPR012340">
    <property type="entry name" value="NA-bd_OB-fold"/>
</dbReference>
<evidence type="ECO:0000259" key="3">
    <source>
        <dbReference type="SMART" id="SM01185"/>
    </source>
</evidence>
<evidence type="ECO:0008006" key="6">
    <source>
        <dbReference type="Google" id="ProtNLM"/>
    </source>
</evidence>
<dbReference type="EMBL" id="CM010723">
    <property type="protein sequence ID" value="RZC77588.1"/>
    <property type="molecule type" value="Genomic_DNA"/>
</dbReference>
<dbReference type="InterPro" id="IPR020599">
    <property type="entry name" value="Transl_elong_fac_P/YeiP"/>
</dbReference>
<reference evidence="4 5" key="1">
    <citation type="journal article" date="2018" name="Science">
        <title>The opium poppy genome and morphinan production.</title>
        <authorList>
            <person name="Guo L."/>
            <person name="Winzer T."/>
            <person name="Yang X."/>
            <person name="Li Y."/>
            <person name="Ning Z."/>
            <person name="He Z."/>
            <person name="Teodor R."/>
            <person name="Lu Y."/>
            <person name="Bowser T.A."/>
            <person name="Graham I.A."/>
            <person name="Ye K."/>
        </authorList>
    </citation>
    <scope>NUCLEOTIDE SEQUENCE [LARGE SCALE GENOMIC DNA]</scope>
    <source>
        <strain evidence="5">cv. HN1</strain>
        <tissue evidence="4">Leaves</tissue>
    </source>
</reference>
<dbReference type="Pfam" id="PF01132">
    <property type="entry name" value="EFP"/>
    <property type="match status" value="1"/>
</dbReference>
<dbReference type="FunFam" id="2.40.50.140:FF:000004">
    <property type="entry name" value="Elongation factor P"/>
    <property type="match status" value="1"/>
</dbReference>
<dbReference type="PANTHER" id="PTHR30053:SF14">
    <property type="entry name" value="TRANSLATION ELONGATION FACTOR KOW-LIKE DOMAIN-CONTAINING PROTEIN"/>
    <property type="match status" value="1"/>
</dbReference>
<dbReference type="Gene3D" id="2.40.50.140">
    <property type="entry name" value="Nucleic acid-binding proteins"/>
    <property type="match status" value="2"/>
</dbReference>
<accession>A0A4Y7KZH6</accession>
<dbReference type="SMART" id="SM01185">
    <property type="entry name" value="EFP"/>
    <property type="match status" value="1"/>
</dbReference>
<dbReference type="Proteomes" id="UP000316621">
    <property type="component" value="Chromosome 9"/>
</dbReference>
<sequence>MAKISHSGWTGKEVSTIVLAPKLCFNRRKNRRLLKKKPPCRKAAIETKTKNLRSSLIPCLTFLYGLYSISIAVQTAARPSLTHWYLRKTSLSKSVISAIETERLRMRMKGSLTNIFRRRYRAALQDLERSTEVLKSEDKHQQTKIPHYLNIKELGLLGNSVYKGPFYRSITTLTASLQNYQTISPNNSSLSRGTFDKPWSASQHRGVKVLGTDVLKAQHTQQGRGGAIIQVELRDVDSGNKVTERFHTDEAMERVFVEEKSFTYLYTIGESVTLMEPETYEQMEVTKDLFGKASAYLKEDMKVSLQLYDGKVMSATIPPRVTCTVAEAKGNMKGLTATPQYRRVLLENGLTVQAPPFIEVGDQIIVNTVDDSYVTRAKE</sequence>
<dbReference type="SUPFAM" id="SSF50249">
    <property type="entry name" value="Nucleic acid-binding proteins"/>
    <property type="match status" value="2"/>
</dbReference>
<proteinExistence type="inferred from homology"/>
<dbReference type="AlphaFoldDB" id="A0A4Y7KZH6"/>
<organism evidence="4 5">
    <name type="scientific">Papaver somniferum</name>
    <name type="common">Opium poppy</name>
    <dbReference type="NCBI Taxonomy" id="3469"/>
    <lineage>
        <taxon>Eukaryota</taxon>
        <taxon>Viridiplantae</taxon>
        <taxon>Streptophyta</taxon>
        <taxon>Embryophyta</taxon>
        <taxon>Tracheophyta</taxon>
        <taxon>Spermatophyta</taxon>
        <taxon>Magnoliopsida</taxon>
        <taxon>Ranunculales</taxon>
        <taxon>Papaveraceae</taxon>
        <taxon>Papaveroideae</taxon>
        <taxon>Papaver</taxon>
    </lineage>
</organism>
<evidence type="ECO:0000313" key="4">
    <source>
        <dbReference type="EMBL" id="RZC77588.1"/>
    </source>
</evidence>
<evidence type="ECO:0000256" key="1">
    <source>
        <dbReference type="ARBA" id="ARBA00009479"/>
    </source>
</evidence>
<dbReference type="Gene3D" id="2.30.30.30">
    <property type="match status" value="1"/>
</dbReference>
<evidence type="ECO:0000259" key="2">
    <source>
        <dbReference type="SMART" id="SM00841"/>
    </source>
</evidence>
<dbReference type="CDD" id="cd04470">
    <property type="entry name" value="S1_EF-P_repeat_1"/>
    <property type="match status" value="1"/>
</dbReference>
<dbReference type="STRING" id="3469.A0A4Y7KZH6"/>
<name>A0A4Y7KZH6_PAPSO</name>
<dbReference type="SMART" id="SM00841">
    <property type="entry name" value="Elong-fact-P_C"/>
    <property type="match status" value="1"/>
</dbReference>
<dbReference type="Pfam" id="PF09285">
    <property type="entry name" value="Elong-fact-P_C"/>
    <property type="match status" value="1"/>
</dbReference>
<dbReference type="FunFam" id="2.40.50.140:FF:000009">
    <property type="entry name" value="Elongation factor P"/>
    <property type="match status" value="1"/>
</dbReference>
<dbReference type="Pfam" id="PF08207">
    <property type="entry name" value="EFP_N"/>
    <property type="match status" value="1"/>
</dbReference>
<dbReference type="GO" id="GO:0043043">
    <property type="term" value="P:peptide biosynthetic process"/>
    <property type="evidence" value="ECO:0007669"/>
    <property type="project" value="InterPro"/>
</dbReference>